<reference evidence="1 2" key="1">
    <citation type="submission" date="2016-07" db="EMBL/GenBank/DDBJ databases">
        <title>Draft genome of the white-rot fungus Obba rivulosa 3A-2.</title>
        <authorList>
            <consortium name="DOE Joint Genome Institute"/>
            <person name="Miettinen O."/>
            <person name="Riley R."/>
            <person name="Acob R."/>
            <person name="Barry K."/>
            <person name="Cullen D."/>
            <person name="De Vries R."/>
            <person name="Hainaut M."/>
            <person name="Hatakka A."/>
            <person name="Henrissat B."/>
            <person name="Hilden K."/>
            <person name="Kuo R."/>
            <person name="Labutti K."/>
            <person name="Lipzen A."/>
            <person name="Makela M.R."/>
            <person name="Sandor L."/>
            <person name="Spatafora J.W."/>
            <person name="Grigoriev I.V."/>
            <person name="Hibbett D.S."/>
        </authorList>
    </citation>
    <scope>NUCLEOTIDE SEQUENCE [LARGE SCALE GENOMIC DNA]</scope>
    <source>
        <strain evidence="1 2">3A-2</strain>
    </source>
</reference>
<dbReference type="SUPFAM" id="SSF52047">
    <property type="entry name" value="RNI-like"/>
    <property type="match status" value="1"/>
</dbReference>
<evidence type="ECO:0000313" key="2">
    <source>
        <dbReference type="Proteomes" id="UP000250043"/>
    </source>
</evidence>
<dbReference type="CDD" id="cd09917">
    <property type="entry name" value="F-box_SF"/>
    <property type="match status" value="1"/>
</dbReference>
<evidence type="ECO:0000313" key="1">
    <source>
        <dbReference type="EMBL" id="OCH87917.1"/>
    </source>
</evidence>
<sequence>MDPRRQAVNVDVLIHIAGFLHGADLLHLMCTCRAAYFEGTKIQLRAPVTLHHKNIQAFCAYILSDGCWRAPFLRRLSERFVRLHIGPDADRIAEMLAKVFRHACNIQDIRFLHTETLLSASPELPRAISRLAKVKAISLSRAGPLALGMLTQMSCPFIHVHLSPVHGGWEAPCSLFPQREHLRTLRLNWARLSPSQAPVSYPSLRSLNMEFARVQDLELLPRLFPNLRHLNLERLGGPVVDDNQAEEARRHHISQSAISYPWYRVTHVSGDVKTLYMLAFSHEIRRLDVHRMELSSSHIAERLAAVLLETRPTHLELEIVLPGAKLGRTSLARLVPAESRLTHLRLTFPSNQSLLLDMDNFIEALLTLINQTPLKYLQLDVRPPSRQTDGGTCSPYTLVNRLIDACPSLRFISIHLRDRKAHFAVTGGGPKDGGYPLEIDDAVSSRVMGREWM</sequence>
<accession>A0A8E2ATL5</accession>
<proteinExistence type="predicted"/>
<dbReference type="OrthoDB" id="2757830at2759"/>
<name>A0A8E2ATL5_9APHY</name>
<dbReference type="InterPro" id="IPR032675">
    <property type="entry name" value="LRR_dom_sf"/>
</dbReference>
<keyword evidence="2" id="KW-1185">Reference proteome</keyword>
<organism evidence="1 2">
    <name type="scientific">Obba rivulosa</name>
    <dbReference type="NCBI Taxonomy" id="1052685"/>
    <lineage>
        <taxon>Eukaryota</taxon>
        <taxon>Fungi</taxon>
        <taxon>Dikarya</taxon>
        <taxon>Basidiomycota</taxon>
        <taxon>Agaricomycotina</taxon>
        <taxon>Agaricomycetes</taxon>
        <taxon>Polyporales</taxon>
        <taxon>Gelatoporiaceae</taxon>
        <taxon>Obba</taxon>
    </lineage>
</organism>
<evidence type="ECO:0008006" key="3">
    <source>
        <dbReference type="Google" id="ProtNLM"/>
    </source>
</evidence>
<protein>
    <recommendedName>
        <fullName evidence="3">F-box domain-containing protein</fullName>
    </recommendedName>
</protein>
<dbReference type="EMBL" id="KV722468">
    <property type="protein sequence ID" value="OCH87917.1"/>
    <property type="molecule type" value="Genomic_DNA"/>
</dbReference>
<dbReference type="Gene3D" id="3.80.10.10">
    <property type="entry name" value="Ribonuclease Inhibitor"/>
    <property type="match status" value="1"/>
</dbReference>
<dbReference type="AlphaFoldDB" id="A0A8E2ATL5"/>
<dbReference type="Proteomes" id="UP000250043">
    <property type="component" value="Unassembled WGS sequence"/>
</dbReference>
<gene>
    <name evidence="1" type="ORF">OBBRIDRAFT_889448</name>
</gene>